<keyword evidence="5" id="KW-0547">Nucleotide-binding</keyword>
<name>A0A8D5FSL5_9BACT</name>
<dbReference type="PROSITE" id="PS50109">
    <property type="entry name" value="HIS_KIN"/>
    <property type="match status" value="1"/>
</dbReference>
<keyword evidence="9" id="KW-0472">Membrane</keyword>
<dbReference type="RefSeq" id="WP_228856749.1">
    <property type="nucleotide sequence ID" value="NZ_AP024086.1"/>
</dbReference>
<evidence type="ECO:0000256" key="5">
    <source>
        <dbReference type="ARBA" id="ARBA00022741"/>
    </source>
</evidence>
<keyword evidence="6 11" id="KW-0418">Kinase</keyword>
<dbReference type="PROSITE" id="PS51257">
    <property type="entry name" value="PROKAR_LIPOPROTEIN"/>
    <property type="match status" value="1"/>
</dbReference>
<dbReference type="AlphaFoldDB" id="A0A8D5FSL5"/>
<evidence type="ECO:0000256" key="7">
    <source>
        <dbReference type="ARBA" id="ARBA00022840"/>
    </source>
</evidence>
<keyword evidence="7" id="KW-0067">ATP-binding</keyword>
<evidence type="ECO:0000256" key="4">
    <source>
        <dbReference type="ARBA" id="ARBA00022679"/>
    </source>
</evidence>
<sequence>MKKKEKRTKDAFKDFLYALSPWVLGAACILLFFVLTLFTVNSYRREKQLVLEALTQRGITVMRFIASYGRERMRETLQKGASPGTWEEYVQSALQQAVEQPGIDCVVLFDGDNKIIAAEGEEKFFPGEKVDVETIRFLEQLKEGDRTLIVSEKLITARDGEKYFQLAARFKPLGFAGRFRLMGLMEDGNKRMMGGHHRPFSKFRSEVDRLFSMKPVLLVRLEPKEFSTPLRNQIIQMLILLVVFILVAVGGFLSLLTLRGLKDSQKELRRSERLAALGRMAAGVAHELRNPLSSIKGLAMLMKSGEKKGSGAIDETADLLVGEVDRLNRGIEELLDYAKPDRLRISKANINGIIRKTSSLLAVDLDSQNIQLDLQLGSDIPDISADEDKLNRLLLNLSLNAVQAMEMGGTLKISTRREGKNIIITVADNGPGITEDHMKKVFDPYFTTKSAGTGLGLAMCSKIVEEHCGEISISSTGNEGTVVVVKLPV</sequence>
<dbReference type="Pfam" id="PF02518">
    <property type="entry name" value="HATPase_c"/>
    <property type="match status" value="1"/>
</dbReference>
<keyword evidence="4" id="KW-0808">Transferase</keyword>
<keyword evidence="8" id="KW-0902">Two-component regulatory system</keyword>
<feature type="domain" description="Histidine kinase" evidence="10">
    <location>
        <begin position="283"/>
        <end position="489"/>
    </location>
</feature>
<evidence type="ECO:0000256" key="1">
    <source>
        <dbReference type="ARBA" id="ARBA00000085"/>
    </source>
</evidence>
<dbReference type="CDD" id="cd00082">
    <property type="entry name" value="HisKA"/>
    <property type="match status" value="1"/>
</dbReference>
<evidence type="ECO:0000313" key="12">
    <source>
        <dbReference type="Proteomes" id="UP000826725"/>
    </source>
</evidence>
<dbReference type="PANTHER" id="PTHR43065:SF10">
    <property type="entry name" value="PEROXIDE STRESS-ACTIVATED HISTIDINE KINASE MAK3"/>
    <property type="match status" value="1"/>
</dbReference>
<dbReference type="SMART" id="SM00387">
    <property type="entry name" value="HATPase_c"/>
    <property type="match status" value="1"/>
</dbReference>
<keyword evidence="3" id="KW-0597">Phosphoprotein</keyword>
<evidence type="ECO:0000256" key="2">
    <source>
        <dbReference type="ARBA" id="ARBA00012438"/>
    </source>
</evidence>
<dbReference type="SMART" id="SM00388">
    <property type="entry name" value="HisKA"/>
    <property type="match status" value="1"/>
</dbReference>
<keyword evidence="9" id="KW-1133">Transmembrane helix</keyword>
<evidence type="ECO:0000256" key="8">
    <source>
        <dbReference type="ARBA" id="ARBA00023012"/>
    </source>
</evidence>
<dbReference type="InterPro" id="IPR003594">
    <property type="entry name" value="HATPase_dom"/>
</dbReference>
<protein>
    <recommendedName>
        <fullName evidence="2">histidine kinase</fullName>
        <ecNumber evidence="2">2.7.13.3</ecNumber>
    </recommendedName>
</protein>
<dbReference type="GO" id="GO:0000155">
    <property type="term" value="F:phosphorelay sensor kinase activity"/>
    <property type="evidence" value="ECO:0007669"/>
    <property type="project" value="InterPro"/>
</dbReference>
<dbReference type="KEGG" id="dbk:DGMP_13340"/>
<dbReference type="Proteomes" id="UP000826725">
    <property type="component" value="Chromosome"/>
</dbReference>
<proteinExistence type="predicted"/>
<keyword evidence="12" id="KW-1185">Reference proteome</keyword>
<evidence type="ECO:0000313" key="11">
    <source>
        <dbReference type="EMBL" id="BCL60641.1"/>
    </source>
</evidence>
<reference evidence="11" key="1">
    <citation type="submission" date="2020-09" db="EMBL/GenBank/DDBJ databases">
        <title>Desulfogranum mesoprofundum gen. nov., sp. nov., a novel mesophilic, sulfate-reducing chemolithoautotroph isolated from a deep-sea hydrothermal vent chimney in the Suiyo Seamount.</title>
        <authorList>
            <person name="Hashimoto Y."/>
            <person name="Nakagawa S."/>
        </authorList>
    </citation>
    <scope>NUCLEOTIDE SEQUENCE</scope>
    <source>
        <strain evidence="11">KT2</strain>
    </source>
</reference>
<dbReference type="EC" id="2.7.13.3" evidence="2"/>
<keyword evidence="9" id="KW-0812">Transmembrane</keyword>
<feature type="transmembrane region" description="Helical" evidence="9">
    <location>
        <begin position="21"/>
        <end position="40"/>
    </location>
</feature>
<feature type="transmembrane region" description="Helical" evidence="9">
    <location>
        <begin position="234"/>
        <end position="261"/>
    </location>
</feature>
<dbReference type="EMBL" id="AP024086">
    <property type="protein sequence ID" value="BCL60641.1"/>
    <property type="molecule type" value="Genomic_DNA"/>
</dbReference>
<organism evidence="11 12">
    <name type="scientific">Desulfomarina profundi</name>
    <dbReference type="NCBI Taxonomy" id="2772557"/>
    <lineage>
        <taxon>Bacteria</taxon>
        <taxon>Pseudomonadati</taxon>
        <taxon>Thermodesulfobacteriota</taxon>
        <taxon>Desulfobulbia</taxon>
        <taxon>Desulfobulbales</taxon>
        <taxon>Desulfobulbaceae</taxon>
        <taxon>Desulfomarina</taxon>
    </lineage>
</organism>
<dbReference type="Pfam" id="PF00512">
    <property type="entry name" value="HisKA"/>
    <property type="match status" value="1"/>
</dbReference>
<comment type="catalytic activity">
    <reaction evidence="1">
        <text>ATP + protein L-histidine = ADP + protein N-phospho-L-histidine.</text>
        <dbReference type="EC" id="2.7.13.3"/>
    </reaction>
</comment>
<evidence type="ECO:0000259" key="10">
    <source>
        <dbReference type="PROSITE" id="PS50109"/>
    </source>
</evidence>
<accession>A0A8D5FSL5</accession>
<evidence type="ECO:0000256" key="6">
    <source>
        <dbReference type="ARBA" id="ARBA00022777"/>
    </source>
</evidence>
<dbReference type="GO" id="GO:0005524">
    <property type="term" value="F:ATP binding"/>
    <property type="evidence" value="ECO:0007669"/>
    <property type="project" value="UniProtKB-KW"/>
</dbReference>
<dbReference type="InterPro" id="IPR005467">
    <property type="entry name" value="His_kinase_dom"/>
</dbReference>
<evidence type="ECO:0000256" key="3">
    <source>
        <dbReference type="ARBA" id="ARBA00022553"/>
    </source>
</evidence>
<gene>
    <name evidence="11" type="ORF">DGMP_13340</name>
</gene>
<dbReference type="PANTHER" id="PTHR43065">
    <property type="entry name" value="SENSOR HISTIDINE KINASE"/>
    <property type="match status" value="1"/>
</dbReference>
<dbReference type="InterPro" id="IPR003661">
    <property type="entry name" value="HisK_dim/P_dom"/>
</dbReference>
<evidence type="ECO:0000256" key="9">
    <source>
        <dbReference type="SAM" id="Phobius"/>
    </source>
</evidence>